<evidence type="ECO:0000256" key="3">
    <source>
        <dbReference type="ARBA" id="ARBA00022692"/>
    </source>
</evidence>
<evidence type="ECO:0000256" key="5">
    <source>
        <dbReference type="ARBA" id="ARBA00023136"/>
    </source>
</evidence>
<dbReference type="AlphaFoldDB" id="A0A1G1Y068"/>
<feature type="transmembrane region" description="Helical" evidence="6">
    <location>
        <begin position="401"/>
        <end position="418"/>
    </location>
</feature>
<comment type="caution">
    <text evidence="7">The sequence shown here is derived from an EMBL/GenBank/DDBJ whole genome shotgun (WGS) entry which is preliminary data.</text>
</comment>
<reference evidence="7 8" key="1">
    <citation type="journal article" date="2016" name="Nat. Commun.">
        <title>Thousands of microbial genomes shed light on interconnected biogeochemical processes in an aquifer system.</title>
        <authorList>
            <person name="Anantharaman K."/>
            <person name="Brown C.T."/>
            <person name="Hug L.A."/>
            <person name="Sharon I."/>
            <person name="Castelle C.J."/>
            <person name="Probst A.J."/>
            <person name="Thomas B.C."/>
            <person name="Singh A."/>
            <person name="Wilkins M.J."/>
            <person name="Karaoz U."/>
            <person name="Brodie E.L."/>
            <person name="Williams K.H."/>
            <person name="Hubbard S.S."/>
            <person name="Banfield J.F."/>
        </authorList>
    </citation>
    <scope>NUCLEOTIDE SEQUENCE [LARGE SCALE GENOMIC DNA]</scope>
</reference>
<dbReference type="EMBL" id="MHIF01000073">
    <property type="protein sequence ID" value="OGY45729.1"/>
    <property type="molecule type" value="Genomic_DNA"/>
</dbReference>
<dbReference type="PANTHER" id="PTHR30250">
    <property type="entry name" value="PST FAMILY PREDICTED COLANIC ACID TRANSPORTER"/>
    <property type="match status" value="1"/>
</dbReference>
<feature type="transmembrane region" description="Helical" evidence="6">
    <location>
        <begin position="275"/>
        <end position="293"/>
    </location>
</feature>
<feature type="transmembrane region" description="Helical" evidence="6">
    <location>
        <begin position="131"/>
        <end position="151"/>
    </location>
</feature>
<feature type="transmembrane region" description="Helical" evidence="6">
    <location>
        <begin position="313"/>
        <end position="335"/>
    </location>
</feature>
<keyword evidence="4 6" id="KW-1133">Transmembrane helix</keyword>
<evidence type="ECO:0000256" key="4">
    <source>
        <dbReference type="ARBA" id="ARBA00022989"/>
    </source>
</evidence>
<feature type="transmembrane region" description="Helical" evidence="6">
    <location>
        <begin position="28"/>
        <end position="49"/>
    </location>
</feature>
<evidence type="ECO:0000256" key="2">
    <source>
        <dbReference type="ARBA" id="ARBA00022475"/>
    </source>
</evidence>
<dbReference type="GO" id="GO:0005886">
    <property type="term" value="C:plasma membrane"/>
    <property type="evidence" value="ECO:0007669"/>
    <property type="project" value="UniProtKB-SubCell"/>
</dbReference>
<feature type="transmembrane region" description="Helical" evidence="6">
    <location>
        <begin position="347"/>
        <end position="365"/>
    </location>
</feature>
<dbReference type="Pfam" id="PF01943">
    <property type="entry name" value="Polysacc_synt"/>
    <property type="match status" value="1"/>
</dbReference>
<keyword evidence="3 6" id="KW-0812">Transmembrane</keyword>
<feature type="transmembrane region" description="Helical" evidence="6">
    <location>
        <begin position="243"/>
        <end position="263"/>
    </location>
</feature>
<dbReference type="Proteomes" id="UP000178432">
    <property type="component" value="Unassembled WGS sequence"/>
</dbReference>
<proteinExistence type="predicted"/>
<dbReference type="InterPro" id="IPR002797">
    <property type="entry name" value="Polysacc_synth"/>
</dbReference>
<dbReference type="InterPro" id="IPR050833">
    <property type="entry name" value="Poly_Biosynth_Transport"/>
</dbReference>
<sequence>MGKALTIAVALIGFGLMTRYLGQTGYGYFSTVYGFLTIFGILVDMGLQMTATQLISDPRENESQILGNALTIRLLASLVFLAAAPLLVLFFPYPALIKIGVALAAVGFVFSSLTSTLTSHFQKHLVMGKTVIADVLAKVIYLGAIALAIYFNLGLLGLIAAVILDSFLIFLILMYFASKKVLLKPSFDFAVWKKIFLKTWPIALTIALNLIYFKGDILIMSIFRSQAEVGLYGAPYKILEVLINIAYLFLGLILPLLSAAAALKDFAKLKIIIQSAFDFLAIMTVPLIVGGYFLGRPLLVLMAGPEFAVSGEIIKILLLATGAIYLAGLFGYAVVAMDQQKKMIKFYALNAVVSIAGYLIFIPRYSYWGAAWMTVFTEVFILATAAWVMYQTIKFFPGLKIFFKSLAASAVMAVFLYFLPGLPFALAVCLGALVYFIALYLFKGFDRQIVLEMIKRT</sequence>
<evidence type="ECO:0000313" key="7">
    <source>
        <dbReference type="EMBL" id="OGY45729.1"/>
    </source>
</evidence>
<evidence type="ECO:0000256" key="6">
    <source>
        <dbReference type="SAM" id="Phobius"/>
    </source>
</evidence>
<gene>
    <name evidence="7" type="ORF">A2663_02790</name>
</gene>
<evidence type="ECO:0000313" key="8">
    <source>
        <dbReference type="Proteomes" id="UP000178432"/>
    </source>
</evidence>
<organism evidence="7 8">
    <name type="scientific">Candidatus Buchananbacteria bacterium RIFCSPHIGHO2_01_FULL_46_12</name>
    <dbReference type="NCBI Taxonomy" id="1797536"/>
    <lineage>
        <taxon>Bacteria</taxon>
        <taxon>Candidatus Buchananiibacteriota</taxon>
    </lineage>
</organism>
<comment type="subcellular location">
    <subcellularLocation>
        <location evidence="1">Cell membrane</location>
        <topology evidence="1">Multi-pass membrane protein</topology>
    </subcellularLocation>
</comment>
<feature type="transmembrane region" description="Helical" evidence="6">
    <location>
        <begin position="70"/>
        <end position="93"/>
    </location>
</feature>
<accession>A0A1G1Y068</accession>
<keyword evidence="5 6" id="KW-0472">Membrane</keyword>
<evidence type="ECO:0000256" key="1">
    <source>
        <dbReference type="ARBA" id="ARBA00004651"/>
    </source>
</evidence>
<feature type="transmembrane region" description="Helical" evidence="6">
    <location>
        <begin position="424"/>
        <end position="442"/>
    </location>
</feature>
<feature type="transmembrane region" description="Helical" evidence="6">
    <location>
        <begin position="157"/>
        <end position="178"/>
    </location>
</feature>
<feature type="transmembrane region" description="Helical" evidence="6">
    <location>
        <begin position="371"/>
        <end position="389"/>
    </location>
</feature>
<feature type="transmembrane region" description="Helical" evidence="6">
    <location>
        <begin position="99"/>
        <end position="119"/>
    </location>
</feature>
<name>A0A1G1Y068_9BACT</name>
<protein>
    <submittedName>
        <fullName evidence="7">Uncharacterized protein</fullName>
    </submittedName>
</protein>
<keyword evidence="2" id="KW-1003">Cell membrane</keyword>
<dbReference type="CDD" id="cd13128">
    <property type="entry name" value="MATE_Wzx_like"/>
    <property type="match status" value="1"/>
</dbReference>
<dbReference type="PANTHER" id="PTHR30250:SF11">
    <property type="entry name" value="O-ANTIGEN TRANSPORTER-RELATED"/>
    <property type="match status" value="1"/>
</dbReference>